<protein>
    <submittedName>
        <fullName evidence="1">Uncharacterized protein</fullName>
    </submittedName>
</protein>
<dbReference type="EMBL" id="ML208361">
    <property type="protein sequence ID" value="TFK68032.1"/>
    <property type="molecule type" value="Genomic_DNA"/>
</dbReference>
<sequence>MSLSATQALNSAVEETLGAAFVGFALSCVVFGVLTMLTYSYFQHYYSDRPFYKILVAAIWILELVDQAFIGHSVYFYAITNFARPFVLLTGDVIWSLILQLILGVRISPVGRVTILNFLVAGHGRNDGQMLLCSSRLEIERNIYVAGLVILLTFGQFGLAIFYAIRAFELKKLVFASELTEFATLSLGAGVLTDFIIAVTLCYYLRKLRTGYTESDSLVSTLTIYTINTGVITSAISLTTLILYNVYPTKFLFMGTYFVLSKFYAISFICTLNTRRIVRGRGTDKAAPSGLTGLSDPTILHVHGQTFNMLSPTFLELSYDSSVVVHHGHHRDHERQSCRHSLQTQSMTMFSKRGLEIGIHKEVSVISESITEVESSRSMHSSRGATSTKSLIRSPTGEKPYGYF</sequence>
<gene>
    <name evidence="1" type="ORF">BDN72DRAFT_898468</name>
</gene>
<evidence type="ECO:0000313" key="1">
    <source>
        <dbReference type="EMBL" id="TFK68032.1"/>
    </source>
</evidence>
<accession>A0ACD3ASY9</accession>
<proteinExistence type="predicted"/>
<dbReference type="Proteomes" id="UP000308600">
    <property type="component" value="Unassembled WGS sequence"/>
</dbReference>
<reference evidence="1 2" key="1">
    <citation type="journal article" date="2019" name="Nat. Ecol. Evol.">
        <title>Megaphylogeny resolves global patterns of mushroom evolution.</title>
        <authorList>
            <person name="Varga T."/>
            <person name="Krizsan K."/>
            <person name="Foldi C."/>
            <person name="Dima B."/>
            <person name="Sanchez-Garcia M."/>
            <person name="Sanchez-Ramirez S."/>
            <person name="Szollosi G.J."/>
            <person name="Szarkandi J.G."/>
            <person name="Papp V."/>
            <person name="Albert L."/>
            <person name="Andreopoulos W."/>
            <person name="Angelini C."/>
            <person name="Antonin V."/>
            <person name="Barry K.W."/>
            <person name="Bougher N.L."/>
            <person name="Buchanan P."/>
            <person name="Buyck B."/>
            <person name="Bense V."/>
            <person name="Catcheside P."/>
            <person name="Chovatia M."/>
            <person name="Cooper J."/>
            <person name="Damon W."/>
            <person name="Desjardin D."/>
            <person name="Finy P."/>
            <person name="Geml J."/>
            <person name="Haridas S."/>
            <person name="Hughes K."/>
            <person name="Justo A."/>
            <person name="Karasinski D."/>
            <person name="Kautmanova I."/>
            <person name="Kiss B."/>
            <person name="Kocsube S."/>
            <person name="Kotiranta H."/>
            <person name="LaButti K.M."/>
            <person name="Lechner B.E."/>
            <person name="Liimatainen K."/>
            <person name="Lipzen A."/>
            <person name="Lukacs Z."/>
            <person name="Mihaltcheva S."/>
            <person name="Morgado L.N."/>
            <person name="Niskanen T."/>
            <person name="Noordeloos M.E."/>
            <person name="Ohm R.A."/>
            <person name="Ortiz-Santana B."/>
            <person name="Ovrebo C."/>
            <person name="Racz N."/>
            <person name="Riley R."/>
            <person name="Savchenko A."/>
            <person name="Shiryaev A."/>
            <person name="Soop K."/>
            <person name="Spirin V."/>
            <person name="Szebenyi C."/>
            <person name="Tomsovsky M."/>
            <person name="Tulloss R.E."/>
            <person name="Uehling J."/>
            <person name="Grigoriev I.V."/>
            <person name="Vagvolgyi C."/>
            <person name="Papp T."/>
            <person name="Martin F.M."/>
            <person name="Miettinen O."/>
            <person name="Hibbett D.S."/>
            <person name="Nagy L.G."/>
        </authorList>
    </citation>
    <scope>NUCLEOTIDE SEQUENCE [LARGE SCALE GENOMIC DNA]</scope>
    <source>
        <strain evidence="1 2">NL-1719</strain>
    </source>
</reference>
<name>A0ACD3ASY9_9AGAR</name>
<evidence type="ECO:0000313" key="2">
    <source>
        <dbReference type="Proteomes" id="UP000308600"/>
    </source>
</evidence>
<organism evidence="1 2">
    <name type="scientific">Pluteus cervinus</name>
    <dbReference type="NCBI Taxonomy" id="181527"/>
    <lineage>
        <taxon>Eukaryota</taxon>
        <taxon>Fungi</taxon>
        <taxon>Dikarya</taxon>
        <taxon>Basidiomycota</taxon>
        <taxon>Agaricomycotina</taxon>
        <taxon>Agaricomycetes</taxon>
        <taxon>Agaricomycetidae</taxon>
        <taxon>Agaricales</taxon>
        <taxon>Pluteineae</taxon>
        <taxon>Pluteaceae</taxon>
        <taxon>Pluteus</taxon>
    </lineage>
</organism>
<keyword evidence="2" id="KW-1185">Reference proteome</keyword>